<keyword evidence="2" id="KW-1185">Reference proteome</keyword>
<sequence>MSNPLIGDKHLEGFDLKKYTDLEDFSYKQWHGLILHRSLLWDMAST</sequence>
<evidence type="ECO:0000313" key="1">
    <source>
        <dbReference type="EMBL" id="MFC5427811.1"/>
    </source>
</evidence>
<dbReference type="Proteomes" id="UP001596103">
    <property type="component" value="Unassembled WGS sequence"/>
</dbReference>
<protein>
    <submittedName>
        <fullName evidence="1">Uncharacterized protein</fullName>
    </submittedName>
</protein>
<organism evidence="1 2">
    <name type="scientific">Paraburkholderia denitrificans</name>
    <dbReference type="NCBI Taxonomy" id="694025"/>
    <lineage>
        <taxon>Bacteria</taxon>
        <taxon>Pseudomonadati</taxon>
        <taxon>Pseudomonadota</taxon>
        <taxon>Betaproteobacteria</taxon>
        <taxon>Burkholderiales</taxon>
        <taxon>Burkholderiaceae</taxon>
        <taxon>Paraburkholderia</taxon>
    </lineage>
</organism>
<accession>A0ABW0J446</accession>
<reference evidence="2" key="1">
    <citation type="journal article" date="2019" name="Int. J. Syst. Evol. Microbiol.">
        <title>The Global Catalogue of Microorganisms (GCM) 10K type strain sequencing project: providing services to taxonomists for standard genome sequencing and annotation.</title>
        <authorList>
            <consortium name="The Broad Institute Genomics Platform"/>
            <consortium name="The Broad Institute Genome Sequencing Center for Infectious Disease"/>
            <person name="Wu L."/>
            <person name="Ma J."/>
        </authorList>
    </citation>
    <scope>NUCLEOTIDE SEQUENCE [LARGE SCALE GENOMIC DNA]</scope>
    <source>
        <strain evidence="2">CCUG 56042</strain>
    </source>
</reference>
<dbReference type="RefSeq" id="WP_377709383.1">
    <property type="nucleotide sequence ID" value="NZ_JBHSMP010000006.1"/>
</dbReference>
<comment type="caution">
    <text evidence="1">The sequence shown here is derived from an EMBL/GenBank/DDBJ whole genome shotgun (WGS) entry which is preliminary data.</text>
</comment>
<gene>
    <name evidence="1" type="ORF">ACFPTO_03160</name>
</gene>
<evidence type="ECO:0000313" key="2">
    <source>
        <dbReference type="Proteomes" id="UP001596103"/>
    </source>
</evidence>
<proteinExistence type="predicted"/>
<name>A0ABW0J446_9BURK</name>
<dbReference type="EMBL" id="JBHSMP010000006">
    <property type="protein sequence ID" value="MFC5427811.1"/>
    <property type="molecule type" value="Genomic_DNA"/>
</dbReference>